<comment type="caution">
    <text evidence="2">The sequence shown here is derived from an EMBL/GenBank/DDBJ whole genome shotgun (WGS) entry which is preliminary data.</text>
</comment>
<organism evidence="2">
    <name type="scientific">marine sediment metagenome</name>
    <dbReference type="NCBI Taxonomy" id="412755"/>
    <lineage>
        <taxon>unclassified sequences</taxon>
        <taxon>metagenomes</taxon>
        <taxon>ecological metagenomes</taxon>
    </lineage>
</organism>
<proteinExistence type="predicted"/>
<protein>
    <submittedName>
        <fullName evidence="2">Uncharacterized protein</fullName>
    </submittedName>
</protein>
<evidence type="ECO:0000313" key="2">
    <source>
        <dbReference type="EMBL" id="KKL72096.1"/>
    </source>
</evidence>
<accession>A0A0F9F0V8</accession>
<gene>
    <name evidence="2" type="ORF">LCGC14_2088370</name>
</gene>
<keyword evidence="1" id="KW-0812">Transmembrane</keyword>
<keyword evidence="1" id="KW-1133">Transmembrane helix</keyword>
<evidence type="ECO:0000256" key="1">
    <source>
        <dbReference type="SAM" id="Phobius"/>
    </source>
</evidence>
<name>A0A0F9F0V8_9ZZZZ</name>
<dbReference type="EMBL" id="LAZR01025379">
    <property type="protein sequence ID" value="KKL72096.1"/>
    <property type="molecule type" value="Genomic_DNA"/>
</dbReference>
<sequence>MKTTTITPDPWKLTPDDRLMAMIGLVGWIGALLLTLWR</sequence>
<dbReference type="AlphaFoldDB" id="A0A0F9F0V8"/>
<reference evidence="2" key="1">
    <citation type="journal article" date="2015" name="Nature">
        <title>Complex archaea that bridge the gap between prokaryotes and eukaryotes.</title>
        <authorList>
            <person name="Spang A."/>
            <person name="Saw J.H."/>
            <person name="Jorgensen S.L."/>
            <person name="Zaremba-Niedzwiedzka K."/>
            <person name="Martijn J."/>
            <person name="Lind A.E."/>
            <person name="van Eijk R."/>
            <person name="Schleper C."/>
            <person name="Guy L."/>
            <person name="Ettema T.J."/>
        </authorList>
    </citation>
    <scope>NUCLEOTIDE SEQUENCE</scope>
</reference>
<feature type="transmembrane region" description="Helical" evidence="1">
    <location>
        <begin position="19"/>
        <end position="37"/>
    </location>
</feature>
<keyword evidence="1" id="KW-0472">Membrane</keyword>